<organism evidence="2 3">
    <name type="scientific">Favolaschia claudopus</name>
    <dbReference type="NCBI Taxonomy" id="2862362"/>
    <lineage>
        <taxon>Eukaryota</taxon>
        <taxon>Fungi</taxon>
        <taxon>Dikarya</taxon>
        <taxon>Basidiomycota</taxon>
        <taxon>Agaricomycotina</taxon>
        <taxon>Agaricomycetes</taxon>
        <taxon>Agaricomycetidae</taxon>
        <taxon>Agaricales</taxon>
        <taxon>Marasmiineae</taxon>
        <taxon>Mycenaceae</taxon>
        <taxon>Favolaschia</taxon>
    </lineage>
</organism>
<dbReference type="EMBL" id="JAWWNJ010000192">
    <property type="protein sequence ID" value="KAK6972166.1"/>
    <property type="molecule type" value="Genomic_DNA"/>
</dbReference>
<evidence type="ECO:0000313" key="3">
    <source>
        <dbReference type="Proteomes" id="UP001362999"/>
    </source>
</evidence>
<feature type="region of interest" description="Disordered" evidence="1">
    <location>
        <begin position="129"/>
        <end position="192"/>
    </location>
</feature>
<evidence type="ECO:0000256" key="1">
    <source>
        <dbReference type="SAM" id="MobiDB-lite"/>
    </source>
</evidence>
<dbReference type="Proteomes" id="UP001362999">
    <property type="component" value="Unassembled WGS sequence"/>
</dbReference>
<protein>
    <submittedName>
        <fullName evidence="2">Uncharacterized protein</fullName>
    </submittedName>
</protein>
<gene>
    <name evidence="2" type="ORF">R3P38DRAFT_2812545</name>
</gene>
<feature type="compositionally biased region" description="Basic residues" evidence="1">
    <location>
        <begin position="183"/>
        <end position="192"/>
    </location>
</feature>
<dbReference type="AlphaFoldDB" id="A0AAV9Z733"/>
<name>A0AAV9Z733_9AGAR</name>
<comment type="caution">
    <text evidence="2">The sequence shown here is derived from an EMBL/GenBank/DDBJ whole genome shotgun (WGS) entry which is preliminary data.</text>
</comment>
<evidence type="ECO:0000313" key="2">
    <source>
        <dbReference type="EMBL" id="KAK6972166.1"/>
    </source>
</evidence>
<accession>A0AAV9Z733</accession>
<reference evidence="2 3" key="1">
    <citation type="journal article" date="2024" name="J Genomics">
        <title>Draft genome sequencing and assembly of Favolaschia claudopus CIRM-BRFM 2984 isolated from oak limbs.</title>
        <authorList>
            <person name="Navarro D."/>
            <person name="Drula E."/>
            <person name="Chaduli D."/>
            <person name="Cazenave R."/>
            <person name="Ahrendt S."/>
            <person name="Wang J."/>
            <person name="Lipzen A."/>
            <person name="Daum C."/>
            <person name="Barry K."/>
            <person name="Grigoriev I.V."/>
            <person name="Favel A."/>
            <person name="Rosso M.N."/>
            <person name="Martin F."/>
        </authorList>
    </citation>
    <scope>NUCLEOTIDE SEQUENCE [LARGE SCALE GENOMIC DNA]</scope>
    <source>
        <strain evidence="2 3">CIRM-BRFM 2984</strain>
    </source>
</reference>
<keyword evidence="3" id="KW-1185">Reference proteome</keyword>
<feature type="compositionally biased region" description="Basic residues" evidence="1">
    <location>
        <begin position="129"/>
        <end position="138"/>
    </location>
</feature>
<proteinExistence type="predicted"/>
<sequence length="192" mass="21021">MPSSVASPSGSLYGIRGIYTELTLDEEEEKLRGVLEDANSDEESEVIMEELIPTPAKDSQKTTIAESPIHTEMICHTNSESLAKPPANFAAQPMASILKATAPLPAPVLHQYNSRQQYSNHLPHTALRRHRHNPKRKPSVPPSSSSIGAPLSRGWTSGAKLMNNTATFSPPPIMATQAPPLRPQHRRPRRSP</sequence>